<protein>
    <recommendedName>
        <fullName evidence="3">DUF429 domain-containing protein</fullName>
    </recommendedName>
</protein>
<dbReference type="EMBL" id="ASXJ01000047">
    <property type="protein sequence ID" value="ERM02978.1"/>
    <property type="molecule type" value="Genomic_DNA"/>
</dbReference>
<dbReference type="Proteomes" id="UP000016842">
    <property type="component" value="Unassembled WGS sequence"/>
</dbReference>
<evidence type="ECO:0000313" key="2">
    <source>
        <dbReference type="Proteomes" id="UP000016842"/>
    </source>
</evidence>
<accession>U4VD34</accession>
<evidence type="ECO:0000313" key="1">
    <source>
        <dbReference type="EMBL" id="ERM02978.1"/>
    </source>
</evidence>
<dbReference type="AlphaFoldDB" id="U4VD34"/>
<evidence type="ECO:0008006" key="3">
    <source>
        <dbReference type="Google" id="ProtNLM"/>
    </source>
</evidence>
<dbReference type="InterPro" id="IPR007362">
    <property type="entry name" value="DUF429"/>
</dbReference>
<gene>
    <name evidence="1" type="ORF">Q644_13815</name>
</gene>
<sequence length="242" mass="26012">MTQAVLAGVDGCPGGWIAVTGGDGGSLRAEVFGSFAALTASLPDEAIIAVDMPIGLPERGGLRSAERAARAHLGERQSSLFSIPPRAAVYAGGDYRESCSLSLERTDPPRKVSRQAFGLFPKICELDTLLRSDAALAARIIESHPELAFAALNGMNSMSLPKKIKGGRVNPEGLAERRALLQRCGLPEDFLKSPVPRGAKEDDFLDACAMYLVARRHARGEARPYPDHVERDDFGLRMAIWA</sequence>
<proteinExistence type="predicted"/>
<organism evidence="1 2">
    <name type="scientific">Brucella intermedia 229E</name>
    <dbReference type="NCBI Taxonomy" id="1337887"/>
    <lineage>
        <taxon>Bacteria</taxon>
        <taxon>Pseudomonadati</taxon>
        <taxon>Pseudomonadota</taxon>
        <taxon>Alphaproteobacteria</taxon>
        <taxon>Hyphomicrobiales</taxon>
        <taxon>Brucellaceae</taxon>
        <taxon>Brucella/Ochrobactrum group</taxon>
        <taxon>Brucella</taxon>
    </lineage>
</organism>
<reference evidence="1 2" key="1">
    <citation type="journal article" date="2014" name="FEMS Microbiol. Lett.">
        <title>Genome sequencing analysis reveals virulence-related gene content of Ochrobactrum intermedium strain 229E, a urease-positive strain isolated from the human gastric niche.</title>
        <authorList>
            <person name="Kulkarni G.J."/>
            <person name="Shetty S."/>
            <person name="Dharne M.S."/>
            <person name="Shouche Y.S."/>
        </authorList>
    </citation>
    <scope>NUCLEOTIDE SEQUENCE [LARGE SCALE GENOMIC DNA]</scope>
    <source>
        <strain evidence="1 2">229E</strain>
    </source>
</reference>
<name>U4VD34_9HYPH</name>
<dbReference type="PATRIC" id="fig|1337887.3.peg.1007"/>
<comment type="caution">
    <text evidence="1">The sequence shown here is derived from an EMBL/GenBank/DDBJ whole genome shotgun (WGS) entry which is preliminary data.</text>
</comment>
<dbReference type="Pfam" id="PF04250">
    <property type="entry name" value="DUF429"/>
    <property type="match status" value="1"/>
</dbReference>